<name>A0ACC2GET0_DALPE</name>
<accession>A0ACC2GET0</accession>
<dbReference type="Proteomes" id="UP001157502">
    <property type="component" value="Chromosome 14"/>
</dbReference>
<proteinExistence type="predicted"/>
<evidence type="ECO:0000313" key="2">
    <source>
        <dbReference type="Proteomes" id="UP001157502"/>
    </source>
</evidence>
<reference evidence="1" key="1">
    <citation type="submission" date="2021-05" db="EMBL/GenBank/DDBJ databases">
        <authorList>
            <person name="Pan Q."/>
            <person name="Jouanno E."/>
            <person name="Zahm M."/>
            <person name="Klopp C."/>
            <person name="Cabau C."/>
            <person name="Louis A."/>
            <person name="Berthelot C."/>
            <person name="Parey E."/>
            <person name="Roest Crollius H."/>
            <person name="Montfort J."/>
            <person name="Robinson-Rechavi M."/>
            <person name="Bouchez O."/>
            <person name="Lampietro C."/>
            <person name="Lopez Roques C."/>
            <person name="Donnadieu C."/>
            <person name="Postlethwait J."/>
            <person name="Bobe J."/>
            <person name="Dillon D."/>
            <person name="Chandos A."/>
            <person name="von Hippel F."/>
            <person name="Guiguen Y."/>
        </authorList>
    </citation>
    <scope>NUCLEOTIDE SEQUENCE</scope>
    <source>
        <strain evidence="1">YG-Jan2019</strain>
    </source>
</reference>
<organism evidence="1 2">
    <name type="scientific">Dallia pectoralis</name>
    <name type="common">Alaska blackfish</name>
    <dbReference type="NCBI Taxonomy" id="75939"/>
    <lineage>
        <taxon>Eukaryota</taxon>
        <taxon>Metazoa</taxon>
        <taxon>Chordata</taxon>
        <taxon>Craniata</taxon>
        <taxon>Vertebrata</taxon>
        <taxon>Euteleostomi</taxon>
        <taxon>Actinopterygii</taxon>
        <taxon>Neopterygii</taxon>
        <taxon>Teleostei</taxon>
        <taxon>Protacanthopterygii</taxon>
        <taxon>Esociformes</taxon>
        <taxon>Umbridae</taxon>
        <taxon>Dallia</taxon>
    </lineage>
</organism>
<protein>
    <submittedName>
        <fullName evidence="1">Uncharacterized protein</fullName>
    </submittedName>
</protein>
<keyword evidence="2" id="KW-1185">Reference proteome</keyword>
<gene>
    <name evidence="1" type="ORF">DPEC_G00177940</name>
</gene>
<evidence type="ECO:0000313" key="1">
    <source>
        <dbReference type="EMBL" id="KAJ8002249.1"/>
    </source>
</evidence>
<comment type="caution">
    <text evidence="1">The sequence shown here is derived from an EMBL/GenBank/DDBJ whole genome shotgun (WGS) entry which is preliminary data.</text>
</comment>
<sequence length="76" mass="8885">MAQMDLAQELLCPEFGLSSSYHLALARLHLLRAEYDNAEYNLKEALKDSFQKEVVRWTVCENLQLLPAYVYQQHLN</sequence>
<dbReference type="EMBL" id="CM055741">
    <property type="protein sequence ID" value="KAJ8002249.1"/>
    <property type="molecule type" value="Genomic_DNA"/>
</dbReference>